<feature type="compositionally biased region" description="Polar residues" evidence="2">
    <location>
        <begin position="151"/>
        <end position="164"/>
    </location>
</feature>
<proteinExistence type="predicted"/>
<dbReference type="OrthoDB" id="4035460at2759"/>
<dbReference type="Proteomes" id="UP000236544">
    <property type="component" value="Unassembled WGS sequence"/>
</dbReference>
<keyword evidence="1" id="KW-0175">Coiled coil</keyword>
<evidence type="ECO:0000256" key="1">
    <source>
        <dbReference type="SAM" id="Coils"/>
    </source>
</evidence>
<dbReference type="Gene3D" id="6.10.250.1080">
    <property type="match status" value="1"/>
</dbReference>
<feature type="region of interest" description="Disordered" evidence="2">
    <location>
        <begin position="151"/>
        <end position="191"/>
    </location>
</feature>
<keyword evidence="4" id="KW-1185">Reference proteome</keyword>
<protein>
    <submittedName>
        <fullName evidence="3">LAQU0S02e04896g1_1</fullName>
    </submittedName>
</protein>
<evidence type="ECO:0000313" key="3">
    <source>
        <dbReference type="EMBL" id="CUS21058.1"/>
    </source>
</evidence>
<evidence type="ECO:0000256" key="2">
    <source>
        <dbReference type="SAM" id="MobiDB-lite"/>
    </source>
</evidence>
<feature type="coiled-coil region" evidence="1">
    <location>
        <begin position="1"/>
        <end position="112"/>
    </location>
</feature>
<dbReference type="EMBL" id="LN890542">
    <property type="protein sequence ID" value="CUS21058.1"/>
    <property type="molecule type" value="Genomic_DNA"/>
</dbReference>
<dbReference type="AlphaFoldDB" id="A0A0P1KQP7"/>
<reference evidence="4" key="1">
    <citation type="submission" date="2015-10" db="EMBL/GenBank/DDBJ databases">
        <authorList>
            <person name="Devillers H."/>
        </authorList>
    </citation>
    <scope>NUCLEOTIDE SEQUENCE [LARGE SCALE GENOMIC DNA]</scope>
</reference>
<accession>A0A0P1KQP7</accession>
<sequence length="191" mass="21208">MANKELSLDDAFQVIEDLQKQIEELEAASHEYETELEGVVKKLESQLNEKDAFIACLQQSQKPTVNFKERVTTLEIQVDELESENYALRSKLKALETENDTVIEQNVLLQHELADVRQGVRSSTEKSKANGLVNIPNSSNRICSTHSSRASNALKVSSNQSSLRVSPRNARVDASATHLSSTSVVSTTSYK</sequence>
<gene>
    <name evidence="3" type="ORF">LAQU0_S02e04896g</name>
</gene>
<organism evidence="3 4">
    <name type="scientific">Lachancea quebecensis</name>
    <dbReference type="NCBI Taxonomy" id="1654605"/>
    <lineage>
        <taxon>Eukaryota</taxon>
        <taxon>Fungi</taxon>
        <taxon>Dikarya</taxon>
        <taxon>Ascomycota</taxon>
        <taxon>Saccharomycotina</taxon>
        <taxon>Saccharomycetes</taxon>
        <taxon>Saccharomycetales</taxon>
        <taxon>Saccharomycetaceae</taxon>
        <taxon>Lachancea</taxon>
    </lineage>
</organism>
<evidence type="ECO:0000313" key="4">
    <source>
        <dbReference type="Proteomes" id="UP000236544"/>
    </source>
</evidence>
<name>A0A0P1KQP7_9SACH</name>
<feature type="compositionally biased region" description="Low complexity" evidence="2">
    <location>
        <begin position="180"/>
        <end position="191"/>
    </location>
</feature>